<dbReference type="VEuPathDB" id="CryptoDB:Vbra_13571"/>
<sequence>MRRGLDAMGDYDYFIVKQQDTTDTDVMVFGHTHIAKLQRQQSSLDNWLIYANSGGWVDPIDGDKVFVDISMIDLPLYDKFFQDTFPNLRTDRACKSGVPKLQPQPETCETPSWTPLRDALPIRVDVYKWASDPDGTLTRVEGLDLPD</sequence>
<gene>
    <name evidence="1" type="ORF">Vbra_13571</name>
</gene>
<evidence type="ECO:0008006" key="3">
    <source>
        <dbReference type="Google" id="ProtNLM"/>
    </source>
</evidence>
<organism evidence="1 2">
    <name type="scientific">Vitrella brassicaformis (strain CCMP3155)</name>
    <dbReference type="NCBI Taxonomy" id="1169540"/>
    <lineage>
        <taxon>Eukaryota</taxon>
        <taxon>Sar</taxon>
        <taxon>Alveolata</taxon>
        <taxon>Colpodellida</taxon>
        <taxon>Vitrellaceae</taxon>
        <taxon>Vitrella</taxon>
    </lineage>
</organism>
<dbReference type="InterPro" id="IPR029052">
    <property type="entry name" value="Metallo-depent_PP-like"/>
</dbReference>
<proteinExistence type="predicted"/>
<evidence type="ECO:0000313" key="2">
    <source>
        <dbReference type="Proteomes" id="UP000041254"/>
    </source>
</evidence>
<name>A0A0G4EVI2_VITBC</name>
<keyword evidence="2" id="KW-1185">Reference proteome</keyword>
<dbReference type="AlphaFoldDB" id="A0A0G4EVI2"/>
<dbReference type="InParanoid" id="A0A0G4EVI2"/>
<accession>A0A0G4EVI2</accession>
<dbReference type="PhylomeDB" id="A0A0G4EVI2"/>
<dbReference type="SUPFAM" id="SSF56300">
    <property type="entry name" value="Metallo-dependent phosphatases"/>
    <property type="match status" value="1"/>
</dbReference>
<evidence type="ECO:0000313" key="1">
    <source>
        <dbReference type="EMBL" id="CEM02422.1"/>
    </source>
</evidence>
<dbReference type="Proteomes" id="UP000041254">
    <property type="component" value="Unassembled WGS sequence"/>
</dbReference>
<protein>
    <recommendedName>
        <fullName evidence="3">Calcineurin-like phosphoesterase domain-containing protein</fullName>
    </recommendedName>
</protein>
<dbReference type="EMBL" id="CDMY01000326">
    <property type="protein sequence ID" value="CEM02422.1"/>
    <property type="molecule type" value="Genomic_DNA"/>
</dbReference>
<reference evidence="1 2" key="1">
    <citation type="submission" date="2014-11" db="EMBL/GenBank/DDBJ databases">
        <authorList>
            <person name="Zhu J."/>
            <person name="Qi W."/>
            <person name="Song R."/>
        </authorList>
    </citation>
    <scope>NUCLEOTIDE SEQUENCE [LARGE SCALE GENOMIC DNA]</scope>
</reference>